<sequence length="391" mass="41146">MKAPLPSHGTGLFAPQRIHSYKADMSESRIPTRALHQWVTDLWLAAGSTAQEAQLTADHLVGANLSGHDSHGVGMIPRYVLAWQANELQLNQRVSVLQDAGSLLSLDGNRGMGQAVTAQAMEMAIARAREHGVCVMGLRQSHHLGRVGHWAEQATAAGMISIHFVNVLSKPIVAPHGGYDARYGTNPFTIGVPMDGEAPLVLDFATSAIALGKVRVAHNKGVPVAAGSLLDAQGGPTTDAAVMYPPAGTPQGALRPFGEHKGHVLAVMCELLGAAVTGGHTIRPETLRHEHAVWNNMLAIVFDPARLGTSTSFGHEVAAFADWMKSARLQPGQHGIHLPGEPERACRAARAQQIAIDAGTLAQLDDAAARVADARVSPHPAPGPLSALARG</sequence>
<dbReference type="PANTHER" id="PTHR11091:SF0">
    <property type="entry name" value="MALATE DEHYDROGENASE"/>
    <property type="match status" value="1"/>
</dbReference>
<evidence type="ECO:0000256" key="2">
    <source>
        <dbReference type="ARBA" id="ARBA00023002"/>
    </source>
</evidence>
<keyword evidence="2 3" id="KW-0560">Oxidoreductase</keyword>
<dbReference type="EMBL" id="LT978514">
    <property type="protein sequence ID" value="SPC22840.1"/>
    <property type="molecule type" value="Genomic_DNA"/>
</dbReference>
<dbReference type="InterPro" id="IPR043144">
    <property type="entry name" value="Mal/L-sulf/L-lact_DH-like_ah"/>
</dbReference>
<evidence type="ECO:0000313" key="3">
    <source>
        <dbReference type="EMBL" id="SPC22840.1"/>
    </source>
</evidence>
<comment type="similarity">
    <text evidence="1">Belongs to the LDH2/MDH2 oxidoreductase family.</text>
</comment>
<dbReference type="AlphaFoldDB" id="A0A375DSW0"/>
<dbReference type="InterPro" id="IPR003767">
    <property type="entry name" value="Malate/L-lactate_DH-like"/>
</dbReference>
<dbReference type="SUPFAM" id="SSF89733">
    <property type="entry name" value="L-sulfolactate dehydrogenase-like"/>
    <property type="match status" value="1"/>
</dbReference>
<dbReference type="InterPro" id="IPR036111">
    <property type="entry name" value="Mal/L-sulfo/L-lacto_DH-like_sf"/>
</dbReference>
<evidence type="ECO:0000313" key="4">
    <source>
        <dbReference type="Proteomes" id="UP000257139"/>
    </source>
</evidence>
<reference evidence="3 4" key="1">
    <citation type="submission" date="2018-01" db="EMBL/GenBank/DDBJ databases">
        <authorList>
            <person name="Clerissi C."/>
        </authorList>
    </citation>
    <scope>NUCLEOTIDE SEQUENCE [LARGE SCALE GENOMIC DNA]</scope>
    <source>
        <strain evidence="3">Cupriavidus taiwanensis STM 6021</strain>
    </source>
</reference>
<dbReference type="Proteomes" id="UP000257139">
    <property type="component" value="Chromosome CBM2594_b"/>
</dbReference>
<dbReference type="GO" id="GO:0016491">
    <property type="term" value="F:oxidoreductase activity"/>
    <property type="evidence" value="ECO:0007669"/>
    <property type="project" value="UniProtKB-KW"/>
</dbReference>
<organism evidence="3 4">
    <name type="scientific">Cupriavidus taiwanensis</name>
    <dbReference type="NCBI Taxonomy" id="164546"/>
    <lineage>
        <taxon>Bacteria</taxon>
        <taxon>Pseudomonadati</taxon>
        <taxon>Pseudomonadota</taxon>
        <taxon>Betaproteobacteria</taxon>
        <taxon>Burkholderiales</taxon>
        <taxon>Burkholderiaceae</taxon>
        <taxon>Cupriavidus</taxon>
    </lineage>
</organism>
<proteinExistence type="inferred from homology"/>
<protein>
    <submittedName>
        <fullName evidence="3">Putative deshydrogenase, putative malate deshydrogenase</fullName>
        <ecNumber evidence="3">1.1.1.-</ecNumber>
    </submittedName>
</protein>
<name>A0A375DSW0_9BURK</name>
<gene>
    <name evidence="3" type="ORF">CBM2594_B50081</name>
</gene>
<dbReference type="Gene3D" id="1.10.1530.10">
    <property type="match status" value="1"/>
</dbReference>
<dbReference type="InterPro" id="IPR043143">
    <property type="entry name" value="Mal/L-sulf/L-lact_DH-like_NADP"/>
</dbReference>
<accession>A0A375DSW0</accession>
<dbReference type="PANTHER" id="PTHR11091">
    <property type="entry name" value="OXIDOREDUCTASE-RELATED"/>
    <property type="match status" value="1"/>
</dbReference>
<dbReference type="NCBIfam" id="NF007504">
    <property type="entry name" value="PRK10098.1"/>
    <property type="match status" value="1"/>
</dbReference>
<dbReference type="Gene3D" id="3.30.1370.60">
    <property type="entry name" value="Hypothetical oxidoreductase yiak, domain 2"/>
    <property type="match status" value="1"/>
</dbReference>
<dbReference type="Pfam" id="PF02615">
    <property type="entry name" value="Ldh_2"/>
    <property type="match status" value="1"/>
</dbReference>
<dbReference type="EC" id="1.1.1.-" evidence="3"/>
<evidence type="ECO:0000256" key="1">
    <source>
        <dbReference type="ARBA" id="ARBA00006056"/>
    </source>
</evidence>